<gene>
    <name evidence="8" type="primary">mmuP</name>
    <name evidence="8" type="ORF">H6A60_05580</name>
</gene>
<keyword evidence="9" id="KW-1185">Reference proteome</keyword>
<evidence type="ECO:0000256" key="1">
    <source>
        <dbReference type="ARBA" id="ARBA00004141"/>
    </source>
</evidence>
<dbReference type="InterPro" id="IPR004841">
    <property type="entry name" value="AA-permease/SLC12A_dom"/>
</dbReference>
<keyword evidence="2" id="KW-0813">Transport</keyword>
<feature type="transmembrane region" description="Helical" evidence="6">
    <location>
        <begin position="297"/>
        <end position="322"/>
    </location>
</feature>
<organism evidence="8 9">
    <name type="scientific">Sutterella massiliensis</name>
    <dbReference type="NCBI Taxonomy" id="1816689"/>
    <lineage>
        <taxon>Bacteria</taxon>
        <taxon>Pseudomonadati</taxon>
        <taxon>Pseudomonadota</taxon>
        <taxon>Betaproteobacteria</taxon>
        <taxon>Burkholderiales</taxon>
        <taxon>Sutterellaceae</taxon>
        <taxon>Sutterella</taxon>
    </lineage>
</organism>
<proteinExistence type="predicted"/>
<comment type="caution">
    <text evidence="8">The sequence shown here is derived from an EMBL/GenBank/DDBJ whole genome shotgun (WGS) entry which is preliminary data.</text>
</comment>
<keyword evidence="3 6" id="KW-0812">Transmembrane</keyword>
<feature type="transmembrane region" description="Helical" evidence="6">
    <location>
        <begin position="255"/>
        <end position="277"/>
    </location>
</feature>
<evidence type="ECO:0000256" key="6">
    <source>
        <dbReference type="SAM" id="Phobius"/>
    </source>
</evidence>
<name>A0ABS2DRL5_9BURK</name>
<evidence type="ECO:0000256" key="5">
    <source>
        <dbReference type="ARBA" id="ARBA00023136"/>
    </source>
</evidence>
<comment type="subcellular location">
    <subcellularLocation>
        <location evidence="1">Membrane</location>
        <topology evidence="1">Multi-pass membrane protein</topology>
    </subcellularLocation>
</comment>
<feature type="transmembrane region" description="Helical" evidence="6">
    <location>
        <begin position="93"/>
        <end position="114"/>
    </location>
</feature>
<keyword evidence="4 6" id="KW-1133">Transmembrane helix</keyword>
<feature type="transmembrane region" description="Helical" evidence="6">
    <location>
        <begin position="369"/>
        <end position="394"/>
    </location>
</feature>
<evidence type="ECO:0000313" key="9">
    <source>
        <dbReference type="Proteomes" id="UP000715095"/>
    </source>
</evidence>
<feature type="domain" description="Amino acid permease/ SLC12A" evidence="7">
    <location>
        <begin position="25"/>
        <end position="464"/>
    </location>
</feature>
<feature type="transmembrane region" description="Helical" evidence="6">
    <location>
        <begin position="53"/>
        <end position="73"/>
    </location>
</feature>
<dbReference type="PANTHER" id="PTHR43495">
    <property type="entry name" value="GABA PERMEASE"/>
    <property type="match status" value="1"/>
</dbReference>
<dbReference type="Pfam" id="PF00324">
    <property type="entry name" value="AA_permease"/>
    <property type="match status" value="1"/>
</dbReference>
<evidence type="ECO:0000256" key="4">
    <source>
        <dbReference type="ARBA" id="ARBA00022989"/>
    </source>
</evidence>
<evidence type="ECO:0000256" key="2">
    <source>
        <dbReference type="ARBA" id="ARBA00022448"/>
    </source>
</evidence>
<accession>A0ABS2DRL5</accession>
<sequence>MQHEEKNSAGTTEVRAFERTMKARHLIMLSLGGVIGTGLFLNTGWVLSQAGAFGTILAYLVGAFTVSLVMMCLGELACAMPETGSFHVYAERFISPATGFLVVISYWLTWTLALGTSLTGAGMAMQYWIPEVPVWIWCVFFAVLILGMNVFTTRIFAESEFVFSIVKVVTIQVFVILGILALCGVLPLADGSPSPGLENITKNGFFPTGVLPILFTMVTVNFAYSGTELIGIAAGETENPQKVIPAAIRTTVLRLVLFFVGTVFVLAALIPIDQAGVTKSPFVDVFERIGIPYTADIMNFVILTAIVSAANSGLYASGRMAWSLASRGLLPKALAKQNERGLPVNALLFSMVGGIFALLTSVYAADTVFVVLTAISGLAVVIVWASICLAHFNFRRRFASEGGDLSTLPYRAPGYPVVPLLGFVLCVGSCIGLAFDPTQRIALYCGIPYIILCYAVYPFVSKKSAAAREAQK</sequence>
<dbReference type="EMBL" id="JACJJC010000007">
    <property type="protein sequence ID" value="MBM6703954.1"/>
    <property type="molecule type" value="Genomic_DNA"/>
</dbReference>
<protein>
    <submittedName>
        <fullName evidence="8">S-methylmethionine permease</fullName>
    </submittedName>
</protein>
<dbReference type="Proteomes" id="UP000715095">
    <property type="component" value="Unassembled WGS sequence"/>
</dbReference>
<dbReference type="NCBIfam" id="NF008484">
    <property type="entry name" value="PRK11387.1"/>
    <property type="match status" value="1"/>
</dbReference>
<feature type="transmembrane region" description="Helical" evidence="6">
    <location>
        <begin position="415"/>
        <end position="435"/>
    </location>
</feature>
<evidence type="ECO:0000259" key="7">
    <source>
        <dbReference type="Pfam" id="PF00324"/>
    </source>
</evidence>
<keyword evidence="5 6" id="KW-0472">Membrane</keyword>
<dbReference type="Gene3D" id="1.20.1740.10">
    <property type="entry name" value="Amino acid/polyamine transporter I"/>
    <property type="match status" value="1"/>
</dbReference>
<feature type="transmembrane region" description="Helical" evidence="6">
    <location>
        <begin position="342"/>
        <end position="363"/>
    </location>
</feature>
<feature type="transmembrane region" description="Helical" evidence="6">
    <location>
        <begin position="441"/>
        <end position="460"/>
    </location>
</feature>
<evidence type="ECO:0000313" key="8">
    <source>
        <dbReference type="EMBL" id="MBM6703954.1"/>
    </source>
</evidence>
<dbReference type="RefSeq" id="WP_205102426.1">
    <property type="nucleotide sequence ID" value="NZ_JACJJC010000007.1"/>
</dbReference>
<dbReference type="PIRSF" id="PIRSF006060">
    <property type="entry name" value="AA_transporter"/>
    <property type="match status" value="1"/>
</dbReference>
<feature type="transmembrane region" description="Helical" evidence="6">
    <location>
        <begin position="209"/>
        <end position="234"/>
    </location>
</feature>
<feature type="transmembrane region" description="Helical" evidence="6">
    <location>
        <begin position="26"/>
        <end position="47"/>
    </location>
</feature>
<feature type="transmembrane region" description="Helical" evidence="6">
    <location>
        <begin position="168"/>
        <end position="189"/>
    </location>
</feature>
<reference evidence="8 9" key="1">
    <citation type="journal article" date="2021" name="Sci. Rep.">
        <title>The distribution of antibiotic resistance genes in chicken gut microbiota commensals.</title>
        <authorList>
            <person name="Juricova H."/>
            <person name="Matiasovicova J."/>
            <person name="Kubasova T."/>
            <person name="Cejkova D."/>
            <person name="Rychlik I."/>
        </authorList>
    </citation>
    <scope>NUCLEOTIDE SEQUENCE [LARGE SCALE GENOMIC DNA]</scope>
    <source>
        <strain evidence="8 9">An829</strain>
    </source>
</reference>
<feature type="transmembrane region" description="Helical" evidence="6">
    <location>
        <begin position="134"/>
        <end position="156"/>
    </location>
</feature>
<evidence type="ECO:0000256" key="3">
    <source>
        <dbReference type="ARBA" id="ARBA00022692"/>
    </source>
</evidence>
<dbReference type="PANTHER" id="PTHR43495:SF5">
    <property type="entry name" value="GAMMA-AMINOBUTYRIC ACID PERMEASE"/>
    <property type="match status" value="1"/>
</dbReference>